<gene>
    <name evidence="1" type="ORF">ACFQZU_10505</name>
</gene>
<evidence type="ECO:0000313" key="2">
    <source>
        <dbReference type="Proteomes" id="UP001596956"/>
    </source>
</evidence>
<dbReference type="EMBL" id="JBHTHR010000286">
    <property type="protein sequence ID" value="MFD0801744.1"/>
    <property type="molecule type" value="Genomic_DNA"/>
</dbReference>
<accession>A0ABW3BF75</accession>
<protein>
    <submittedName>
        <fullName evidence="1">Uncharacterized protein</fullName>
    </submittedName>
</protein>
<organism evidence="1 2">
    <name type="scientific">Streptomonospora algeriensis</name>
    <dbReference type="NCBI Taxonomy" id="995084"/>
    <lineage>
        <taxon>Bacteria</taxon>
        <taxon>Bacillati</taxon>
        <taxon>Actinomycetota</taxon>
        <taxon>Actinomycetes</taxon>
        <taxon>Streptosporangiales</taxon>
        <taxon>Nocardiopsidaceae</taxon>
        <taxon>Streptomonospora</taxon>
    </lineage>
</organism>
<proteinExistence type="predicted"/>
<dbReference type="Proteomes" id="UP001596956">
    <property type="component" value="Unassembled WGS sequence"/>
</dbReference>
<evidence type="ECO:0000313" key="1">
    <source>
        <dbReference type="EMBL" id="MFD0801744.1"/>
    </source>
</evidence>
<sequence>MHYHGYFWRGSDQERSRKARDAHIDGPRFAAAEVPPVKTCWWLHKPADRVAGTWEDAESAAKWMVSRYEGVRAEIDDATAFWAPADDRYASALRDISDGRDVTWQYQLGGDERVFVSVVACSPNTWDREAPCPLGQQGA</sequence>
<keyword evidence="2" id="KW-1185">Reference proteome</keyword>
<comment type="caution">
    <text evidence="1">The sequence shown here is derived from an EMBL/GenBank/DDBJ whole genome shotgun (WGS) entry which is preliminary data.</text>
</comment>
<reference evidence="2" key="1">
    <citation type="journal article" date="2019" name="Int. J. Syst. Evol. Microbiol.">
        <title>The Global Catalogue of Microorganisms (GCM) 10K type strain sequencing project: providing services to taxonomists for standard genome sequencing and annotation.</title>
        <authorList>
            <consortium name="The Broad Institute Genomics Platform"/>
            <consortium name="The Broad Institute Genome Sequencing Center for Infectious Disease"/>
            <person name="Wu L."/>
            <person name="Ma J."/>
        </authorList>
    </citation>
    <scope>NUCLEOTIDE SEQUENCE [LARGE SCALE GENOMIC DNA]</scope>
    <source>
        <strain evidence="2">CCUG 63369</strain>
    </source>
</reference>
<name>A0ABW3BF75_9ACTN</name>